<keyword evidence="5 7" id="KW-0949">S-adenosyl-L-methionine</keyword>
<dbReference type="InterPro" id="IPR031340">
    <property type="entry name" value="RsmF_methylt_CI"/>
</dbReference>
<keyword evidence="2" id="KW-0963">Cytoplasm</keyword>
<dbReference type="GO" id="GO:0006396">
    <property type="term" value="P:RNA processing"/>
    <property type="evidence" value="ECO:0007669"/>
    <property type="project" value="InterPro"/>
</dbReference>
<dbReference type="PANTHER" id="PTHR22807:SF30">
    <property type="entry name" value="28S RRNA (CYTOSINE(4447)-C(5))-METHYLTRANSFERASE-RELATED"/>
    <property type="match status" value="1"/>
</dbReference>
<accession>A0A1T4QQ46</accession>
<keyword evidence="3 7" id="KW-0489">Methyltransferase</keyword>
<feature type="binding site" evidence="7">
    <location>
        <begin position="101"/>
        <end position="107"/>
    </location>
    <ligand>
        <name>S-adenosyl-L-methionine</name>
        <dbReference type="ChEBI" id="CHEBI:59789"/>
    </ligand>
</feature>
<feature type="domain" description="SAM-dependent MTase RsmB/NOP-type" evidence="8">
    <location>
        <begin position="1"/>
        <end position="293"/>
    </location>
</feature>
<dbReference type="Gene3D" id="2.30.130.60">
    <property type="match status" value="1"/>
</dbReference>
<dbReference type="Pfam" id="PF13636">
    <property type="entry name" value="Methyltranf_PUA"/>
    <property type="match status" value="1"/>
</dbReference>
<comment type="similarity">
    <text evidence="1 7">Belongs to the class I-like SAM-binding methyltransferase superfamily. RsmB/NOP family.</text>
</comment>
<evidence type="ECO:0000313" key="10">
    <source>
        <dbReference type="Proteomes" id="UP000190328"/>
    </source>
</evidence>
<dbReference type="PROSITE" id="PS51686">
    <property type="entry name" value="SAM_MT_RSMB_NOP"/>
    <property type="match status" value="1"/>
</dbReference>
<dbReference type="CDD" id="cd21147">
    <property type="entry name" value="RsmF_methylt_CTD1"/>
    <property type="match status" value="1"/>
</dbReference>
<dbReference type="GO" id="GO:0003723">
    <property type="term" value="F:RNA binding"/>
    <property type="evidence" value="ECO:0007669"/>
    <property type="project" value="UniProtKB-UniRule"/>
</dbReference>
<organism evidence="9 10">
    <name type="scientific">Pilibacter termitis</name>
    <dbReference type="NCBI Taxonomy" id="263852"/>
    <lineage>
        <taxon>Bacteria</taxon>
        <taxon>Bacillati</taxon>
        <taxon>Bacillota</taxon>
        <taxon>Bacilli</taxon>
        <taxon>Lactobacillales</taxon>
        <taxon>Enterococcaceae</taxon>
        <taxon>Pilibacter</taxon>
    </lineage>
</organism>
<sequence>MQFPKGFEEKYRQLLGEEAGVFFDSFDEKIEKGYRVNPMKIASDKLICNEKIPYTSFGYFGVISGKSIEHTTGVVYSQEPSAQFVAEVASPKPNEKVLDLCAAPGGKTTHLASFLQNTGLLVSNEIMPKRAKILVENIERFGVRNCVVTNETPKRLAKQFPQFFDRILVDAPCSGEGMFRKDFAATQYWREDYPQECARLQREILHEAMKMLKNGGELIYSTCTFSPEENEETIAWLLHEYPELTLLPIKKYEGMSSGVPEWANGNEELTKCVRLFPHKMRGEGHFVAKLRKEVSEEKSKKQKFLKTNLTREQVSLWRGVEQDLLNKKLTGTLYTFGSELYLVPSEFLEIDKLKIARLGLHLGTFKKNRLEPSFALGVALSKEETKRHLELSEEQFLTYVSGNTVLLDEPIHSSGFYQILVLGNGLGFAKVVRNVVKNFYPKGLRVY</sequence>
<dbReference type="Pfam" id="PF17126">
    <property type="entry name" value="RsmF_methylt_CI"/>
    <property type="match status" value="1"/>
</dbReference>
<dbReference type="CDD" id="cd02440">
    <property type="entry name" value="AdoMet_MTases"/>
    <property type="match status" value="1"/>
</dbReference>
<dbReference type="InterPro" id="IPR001678">
    <property type="entry name" value="MeTrfase_RsmB-F_NOP2_dom"/>
</dbReference>
<comment type="caution">
    <text evidence="7">Lacks conserved residue(s) required for the propagation of feature annotation.</text>
</comment>
<protein>
    <submittedName>
        <fullName evidence="9">NOL1/NOP2/sun family putative RNA methylase</fullName>
    </submittedName>
</protein>
<dbReference type="InterPro" id="IPR023267">
    <property type="entry name" value="RCMT"/>
</dbReference>
<feature type="binding site" evidence="7">
    <location>
        <position position="170"/>
    </location>
    <ligand>
        <name>S-adenosyl-L-methionine</name>
        <dbReference type="ChEBI" id="CHEBI:59789"/>
    </ligand>
</feature>
<dbReference type="InterPro" id="IPR031341">
    <property type="entry name" value="Methyltr_RsmF_N"/>
</dbReference>
<feature type="binding site" evidence="7">
    <location>
        <position position="125"/>
    </location>
    <ligand>
        <name>S-adenosyl-L-methionine</name>
        <dbReference type="ChEBI" id="CHEBI:59789"/>
    </ligand>
</feature>
<dbReference type="EMBL" id="FUXI01000032">
    <property type="protein sequence ID" value="SKA05893.1"/>
    <property type="molecule type" value="Genomic_DNA"/>
</dbReference>
<evidence type="ECO:0000256" key="2">
    <source>
        <dbReference type="ARBA" id="ARBA00022490"/>
    </source>
</evidence>
<dbReference type="InterPro" id="IPR011023">
    <property type="entry name" value="Nop2p"/>
</dbReference>
<name>A0A1T4QQ46_9ENTE</name>
<dbReference type="SUPFAM" id="SSF53335">
    <property type="entry name" value="S-adenosyl-L-methionine-dependent methyltransferases"/>
    <property type="match status" value="1"/>
</dbReference>
<dbReference type="PANTHER" id="PTHR22807">
    <property type="entry name" value="NOP2 YEAST -RELATED NOL1/NOP2/FMU SUN DOMAIN-CONTAINING"/>
    <property type="match status" value="1"/>
</dbReference>
<dbReference type="Pfam" id="PF17125">
    <property type="entry name" value="Methyltr_RsmF_N"/>
    <property type="match status" value="1"/>
</dbReference>
<evidence type="ECO:0000259" key="8">
    <source>
        <dbReference type="PROSITE" id="PS51686"/>
    </source>
</evidence>
<dbReference type="GO" id="GO:0008173">
    <property type="term" value="F:RNA methyltransferase activity"/>
    <property type="evidence" value="ECO:0007669"/>
    <property type="project" value="InterPro"/>
</dbReference>
<dbReference type="PROSITE" id="PS01153">
    <property type="entry name" value="NOL1_NOP2_SUN"/>
    <property type="match status" value="1"/>
</dbReference>
<evidence type="ECO:0000256" key="5">
    <source>
        <dbReference type="ARBA" id="ARBA00022691"/>
    </source>
</evidence>
<evidence type="ECO:0000256" key="3">
    <source>
        <dbReference type="ARBA" id="ARBA00022603"/>
    </source>
</evidence>
<dbReference type="Proteomes" id="UP000190328">
    <property type="component" value="Unassembled WGS sequence"/>
</dbReference>
<dbReference type="GO" id="GO:0008757">
    <property type="term" value="F:S-adenosylmethionine-dependent methyltransferase activity"/>
    <property type="evidence" value="ECO:0007669"/>
    <property type="project" value="InterPro"/>
</dbReference>
<evidence type="ECO:0000313" key="9">
    <source>
        <dbReference type="EMBL" id="SKA05893.1"/>
    </source>
</evidence>
<keyword evidence="4 7" id="KW-0808">Transferase</keyword>
<reference evidence="9 10" key="1">
    <citation type="submission" date="2017-02" db="EMBL/GenBank/DDBJ databases">
        <authorList>
            <person name="Peterson S.W."/>
        </authorList>
    </citation>
    <scope>NUCLEOTIDE SEQUENCE [LARGE SCALE GENOMIC DNA]</scope>
    <source>
        <strain evidence="9 10">ATCC BAA-1030</strain>
    </source>
</reference>
<dbReference type="InterPro" id="IPR027391">
    <property type="entry name" value="Nol1_Nop2_Fmu_2"/>
</dbReference>
<dbReference type="Gene3D" id="3.30.70.1170">
    <property type="entry name" value="Sun protein, domain 3"/>
    <property type="match status" value="1"/>
</dbReference>
<dbReference type="AlphaFoldDB" id="A0A1T4QQ46"/>
<keyword evidence="10" id="KW-1185">Reference proteome</keyword>
<dbReference type="PRINTS" id="PR02008">
    <property type="entry name" value="RCMTFAMILY"/>
</dbReference>
<evidence type="ECO:0000256" key="4">
    <source>
        <dbReference type="ARBA" id="ARBA00022679"/>
    </source>
</evidence>
<evidence type="ECO:0000256" key="6">
    <source>
        <dbReference type="ARBA" id="ARBA00022884"/>
    </source>
</evidence>
<feature type="active site" description="Nucleophile" evidence="7">
    <location>
        <position position="223"/>
    </location>
</feature>
<dbReference type="InterPro" id="IPR029063">
    <property type="entry name" value="SAM-dependent_MTases_sf"/>
</dbReference>
<dbReference type="Gene3D" id="3.40.50.150">
    <property type="entry name" value="Vaccinia Virus protein VP39"/>
    <property type="match status" value="1"/>
</dbReference>
<dbReference type="OrthoDB" id="9810297at2"/>
<dbReference type="STRING" id="263852.SAMN02745116_02275"/>
<proteinExistence type="inferred from homology"/>
<dbReference type="InterPro" id="IPR049560">
    <property type="entry name" value="MeTrfase_RsmB-F_NOP2_cat"/>
</dbReference>
<dbReference type="Pfam" id="PF01189">
    <property type="entry name" value="Methyltr_RsmB-F"/>
    <property type="match status" value="1"/>
</dbReference>
<evidence type="ECO:0000256" key="1">
    <source>
        <dbReference type="ARBA" id="ARBA00007494"/>
    </source>
</evidence>
<keyword evidence="6 7" id="KW-0694">RNA-binding</keyword>
<dbReference type="RefSeq" id="WP_078808176.1">
    <property type="nucleotide sequence ID" value="NZ_FUXI01000032.1"/>
</dbReference>
<gene>
    <name evidence="9" type="ORF">SAMN02745116_02275</name>
</gene>
<dbReference type="NCBIfam" id="TIGR00446">
    <property type="entry name" value="nop2p"/>
    <property type="match status" value="1"/>
</dbReference>
<dbReference type="InterPro" id="IPR018314">
    <property type="entry name" value="RsmB/NOL1/NOP2-like_CS"/>
</dbReference>
<dbReference type="GO" id="GO:0001510">
    <property type="term" value="P:RNA methylation"/>
    <property type="evidence" value="ECO:0007669"/>
    <property type="project" value="InterPro"/>
</dbReference>
<evidence type="ECO:0000256" key="7">
    <source>
        <dbReference type="PROSITE-ProRule" id="PRU01023"/>
    </source>
</evidence>